<reference evidence="1 2" key="1">
    <citation type="submission" date="2019-06" db="EMBL/GenBank/DDBJ databases">
        <title>Sequencing the genomes of 1000 actinobacteria strains.</title>
        <authorList>
            <person name="Klenk H.-P."/>
        </authorList>
    </citation>
    <scope>NUCLEOTIDE SEQUENCE [LARGE SCALE GENOMIC DNA]</scope>
    <source>
        <strain evidence="1 2">DSM 45928</strain>
    </source>
</reference>
<dbReference type="InParanoid" id="A0A543AZN0"/>
<protein>
    <submittedName>
        <fullName evidence="1">Tetratricopeptide (TPR) repeat protein</fullName>
    </submittedName>
</protein>
<evidence type="ECO:0000313" key="2">
    <source>
        <dbReference type="Proteomes" id="UP000317043"/>
    </source>
</evidence>
<organism evidence="1 2">
    <name type="scientific">Stackebrandtia endophytica</name>
    <dbReference type="NCBI Taxonomy" id="1496996"/>
    <lineage>
        <taxon>Bacteria</taxon>
        <taxon>Bacillati</taxon>
        <taxon>Actinomycetota</taxon>
        <taxon>Actinomycetes</taxon>
        <taxon>Glycomycetales</taxon>
        <taxon>Glycomycetaceae</taxon>
        <taxon>Stackebrandtia</taxon>
    </lineage>
</organism>
<dbReference type="Gene3D" id="1.25.40.10">
    <property type="entry name" value="Tetratricopeptide repeat domain"/>
    <property type="match status" value="1"/>
</dbReference>
<dbReference type="Pfam" id="PF13432">
    <property type="entry name" value="TPR_16"/>
    <property type="match status" value="1"/>
</dbReference>
<accession>A0A543AZN0</accession>
<dbReference type="InterPro" id="IPR011990">
    <property type="entry name" value="TPR-like_helical_dom_sf"/>
</dbReference>
<keyword evidence="2" id="KW-1185">Reference proteome</keyword>
<dbReference type="AlphaFoldDB" id="A0A543AZN0"/>
<dbReference type="EMBL" id="VFOW01000001">
    <property type="protein sequence ID" value="TQL78045.1"/>
    <property type="molecule type" value="Genomic_DNA"/>
</dbReference>
<evidence type="ECO:0000313" key="1">
    <source>
        <dbReference type="EMBL" id="TQL78045.1"/>
    </source>
</evidence>
<proteinExistence type="predicted"/>
<gene>
    <name evidence="1" type="ORF">FB566_3621</name>
</gene>
<comment type="caution">
    <text evidence="1">The sequence shown here is derived from an EMBL/GenBank/DDBJ whole genome shotgun (WGS) entry which is preliminary data.</text>
</comment>
<name>A0A543AZN0_9ACTN</name>
<dbReference type="SUPFAM" id="SSF48452">
    <property type="entry name" value="TPR-like"/>
    <property type="match status" value="2"/>
</dbReference>
<dbReference type="Proteomes" id="UP000317043">
    <property type="component" value="Unassembled WGS sequence"/>
</dbReference>
<sequence>MAAQSSFFVRKLLRGGPLRIGTIALRRQWWSLLEVSTRWAQSVDPDAGIVVFRRGLVAEKKAGDFDAATALYLRAVQTEPYQFPWYRQFAEAVRVSAGIEAQLTAYDDAVKQGMGLPAMWDVLRASAYEASGRNEEAIAEYRRIIAMPGLRLGVAPWMYIAGACERLLDHPAGVRALQIAVREDGDDVSARRALAAALGGIGEWEEAEKHYRTLVDNGQPNLAVRYSWAINAEREYRTPFQLHTDLESSSTVPRDRSEGRAKEAFNTAVSLMHHLLDASPHRIRTAHRLGRLYEAAGMLQEAASAYTEGLRRLASIDEAWVHKAVIDWQFRLDYVKHQMSTSLSDDVRMARTVIPGPQPEHPHKVIGFYEGHLINRGLSISGFVLNRDVDSVELQIDGVRVKEVVVDARSWMPGFKFLITNDTLRLLNPQSQLTIGVGAERLQTQGGAEYLRLDVPDGEGGLFDRLSSGASISKKGVLSRSRSGADHRLRYLDVYGRVNRDFRDLTGRNLVLLYGTLLGCYRDGRFIDGDDDFDIGFMSDGTDPDSLKKDCLRIMLGLIDRGYDVSLALDGRMFKIHLDGMTLDVNPLWFFEDRVWGFQGHAITPDAIEPSIEMEFEGSVVHIPANSEALLADNYGPTWRKPEPGFRYYRSDHDLKVLQRGRLVPSEVRALRTRVAKVRRANPSAGDFVGFSDPEDLAFG</sequence>